<evidence type="ECO:0000313" key="4">
    <source>
        <dbReference type="EMBL" id="KAJ9545912.1"/>
    </source>
</evidence>
<organism evidence="4 5">
    <name type="scientific">Centaurea solstitialis</name>
    <name type="common">yellow star-thistle</name>
    <dbReference type="NCBI Taxonomy" id="347529"/>
    <lineage>
        <taxon>Eukaryota</taxon>
        <taxon>Viridiplantae</taxon>
        <taxon>Streptophyta</taxon>
        <taxon>Embryophyta</taxon>
        <taxon>Tracheophyta</taxon>
        <taxon>Spermatophyta</taxon>
        <taxon>Magnoliopsida</taxon>
        <taxon>eudicotyledons</taxon>
        <taxon>Gunneridae</taxon>
        <taxon>Pentapetalae</taxon>
        <taxon>asterids</taxon>
        <taxon>campanulids</taxon>
        <taxon>Asterales</taxon>
        <taxon>Asteraceae</taxon>
        <taxon>Carduoideae</taxon>
        <taxon>Cardueae</taxon>
        <taxon>Centaureinae</taxon>
        <taxon>Centaurea</taxon>
    </lineage>
</organism>
<feature type="compositionally biased region" description="Polar residues" evidence="2">
    <location>
        <begin position="1806"/>
        <end position="1819"/>
    </location>
</feature>
<feature type="compositionally biased region" description="Basic and acidic residues" evidence="2">
    <location>
        <begin position="221"/>
        <end position="237"/>
    </location>
</feature>
<feature type="region of interest" description="Disordered" evidence="2">
    <location>
        <begin position="1793"/>
        <end position="1832"/>
    </location>
</feature>
<feature type="coiled-coil region" evidence="1">
    <location>
        <begin position="1085"/>
        <end position="1161"/>
    </location>
</feature>
<gene>
    <name evidence="4" type="ORF">OSB04_025619</name>
</gene>
<feature type="compositionally biased region" description="Basic and acidic residues" evidence="2">
    <location>
        <begin position="151"/>
        <end position="162"/>
    </location>
</feature>
<keyword evidence="1" id="KW-0175">Coiled coil</keyword>
<dbReference type="Pfam" id="PF10358">
    <property type="entry name" value="NT-C2"/>
    <property type="match status" value="1"/>
</dbReference>
<dbReference type="PANTHER" id="PTHR34452">
    <property type="entry name" value="MYOSIN HEAVY CHAIN-RELATED PROTEIN"/>
    <property type="match status" value="1"/>
</dbReference>
<feature type="coiled-coil region" evidence="1">
    <location>
        <begin position="478"/>
        <end position="569"/>
    </location>
</feature>
<feature type="coiled-coil region" evidence="1">
    <location>
        <begin position="334"/>
        <end position="361"/>
    </location>
</feature>
<feature type="domain" description="C2 NT-type" evidence="3">
    <location>
        <begin position="6"/>
        <end position="141"/>
    </location>
</feature>
<feature type="coiled-coil region" evidence="1">
    <location>
        <begin position="1430"/>
        <end position="1485"/>
    </location>
</feature>
<feature type="compositionally biased region" description="Basic and acidic residues" evidence="2">
    <location>
        <begin position="1793"/>
        <end position="1802"/>
    </location>
</feature>
<feature type="compositionally biased region" description="Basic and acidic residues" evidence="2">
    <location>
        <begin position="176"/>
        <end position="189"/>
    </location>
</feature>
<evidence type="ECO:0000313" key="5">
    <source>
        <dbReference type="Proteomes" id="UP001172457"/>
    </source>
</evidence>
<dbReference type="PROSITE" id="PS51840">
    <property type="entry name" value="C2_NT"/>
    <property type="match status" value="1"/>
</dbReference>
<comment type="caution">
    <text evidence="4">The sequence shown here is derived from an EMBL/GenBank/DDBJ whole genome shotgun (WGS) entry which is preliminary data.</text>
</comment>
<keyword evidence="5" id="KW-1185">Reference proteome</keyword>
<sequence length="2053" mass="233578">MSRATKWKLEKAKVKVVFRLQFHATNIPQSGWEKLFISFIPSETGKTIAKTNKTNVRNGACKWADPIYETTRLLLDSKTKQYDDKLYKLVVGMGTSRSSILGEATINLADYADASQPAAIALPLHGSDHGTTLHVTVQLLTAKTGFREFEQQRDKGLQRETESGIVKSPSSELQIPDDHVNKAKTRPKEIPSVGEETGIREEYSDSQVTCDGSSNTSENCYADKHDSSSAHEVDSVKSSRVSGSQMEKGDGPNHRKLAPRSGSDYSVDNDLAAAYEENHRLRGSLEVAESSVSELKLELSVLRSHANEMGTETQKLAQELAAEIASGQELAKEVTVLKSECSKFKNDLERLKETKTNSNSKYMDRKIEQNEHEKQLRWVNGIVVVEDQIRELQEKIYVGFRESDFGFLHSDLEVLVSTVQDLKKGTTESMVHVGEIPSLPLRELGSGGAIDSTEGSHLELLSRLDIAKAERESLVRKMDEMECYYEALVQELEENQKRILGEFQSLRNEHSTCDFTISTCKAESESLRREINDQMLRFAEENRELGSVNKELQRRATTSESALKRARLNYSIAVSQLQKDLDMLSFQVLSMFETNQHVLKEAFSDPSQHLLEDVQESDDTLILNVRSKQLSGGDVLSDDLKKSLSLQENIYKKVEEELGEMSYANLYLDVYSGTLEETLFEASDRLRKTIGKLGELSRELELSNQARDLLFVRLQTAEEDVRSVNGQNAYCLAKCNDLQVQNRMLEADLGSLSNENFLLMEKITECEALLMEYRVHKSKHEAVSVENQELERLLEIQVSDYRNLQNDTVSMKEELEALQSQIHEVTISKENIQKDLEKERDTAALSLSAARSEIDDMKTRFTQSLRDMVAKFDMPNACLEKLQSQLDSVANKFESSFESKERNLQHSEVLLTYLSSLELELQKLSSEDRNFIENIMGLDAMVQNFEKSKLVISELRQENQDLMMRVKNASEESVKLLPELDRLKECARRLNDDLDLERDLKSKLEGTVASLMLQLESQNSELDHVTKLASERESENSRLVEVVEKLSEKHSTNLSLARQLSEMHETMISEDLKLTFYKSQSETWIEELGKQLRDKEARLDRSLASEARFVEENNELMTELKSVRAELEASVAQNLVFSDSINALTCELEQYKDKVRVLELNLCDENNQHAVEVGQLKDMLAKSESEVGQHTELQMKLHDAEVRLNELLESEVRYIEEKQKLSTTLESVRLELETSIAHNAEISESNNRHALELCQLKDMLAKSESEVGQCRELEMKLNDTEARLNRCLENEARYVEENGKLVTELESLRSEFEASIAENAEISESNNRHVLELCKLKDLLAKSESEVGQCREFEMKVNDSEARLNSCLENEARYVEENGKLTMELESLRLELKASIAHNAEISESNNRHVLELCQLKDMLAKSVSEVGQCRELEMKLNDTEARLNRCLENEARYVEENGKLATELESLRSEFEAAIAENAEISEKWKGKVGILEINLAEVNNRHADEVCQLKDMLATSEVEVGKLKELETKLLDTKTRLDRCVESEARYIEENDKLSRTIESLRSDLDVSIAQNASLSNSNNVLTIELEQYKDKVGSPDETLFLEINNLKRTLAELEEQNDDLLFSREEPEMVSVVLKAKLEEQNAELITLRNKSSELANKLAEQILKTEEFKNLSTYLKELKDNADLARGEKRPRRAIGIVANGQQLSVSKRHGEEMLFKLQDALDEIESRKKSEASQLKRIEELSLKVAELEAEIQSANSDKPDYDRIRAELDRKCVAELDVIREQLARKDETNESDKHRLTGLNGSMKSTTSSQTGEAEHSEGVSVSDGVRGVSEHASVDEEDSLLNNSKQLAIVNDQFRAQHLRSCMEQLDEELEKMKNDNSLLPLTNYDPSFQDIQSELVQLRKANEELGSIYPNFVDLPGNGNALERVLALEIELAEALRTKKKSTFQFQSSFLKQHSDEEAVFKSFRDINELIKDMLEIKGKYVNVESELKEMHDRYSQLSLQFAEVEGERQKLMMTLKNVRSSRNMLRLNRSPIRVPTLEDRHPL</sequence>
<feature type="coiled-coil region" evidence="1">
    <location>
        <begin position="787"/>
        <end position="835"/>
    </location>
</feature>
<dbReference type="InterPro" id="IPR019448">
    <property type="entry name" value="NT-C2"/>
</dbReference>
<feature type="region of interest" description="Disordered" evidence="2">
    <location>
        <begin position="151"/>
        <end position="265"/>
    </location>
</feature>
<reference evidence="4" key="1">
    <citation type="submission" date="2023-03" db="EMBL/GenBank/DDBJ databases">
        <title>Chromosome-scale reference genome and RAD-based genetic map of yellow starthistle (Centaurea solstitialis) reveal putative structural variation and QTLs associated with invader traits.</title>
        <authorList>
            <person name="Reatini B."/>
            <person name="Cang F.A."/>
            <person name="Jiang Q."/>
            <person name="Mckibben M.T.W."/>
            <person name="Barker M.S."/>
            <person name="Rieseberg L.H."/>
            <person name="Dlugosch K.M."/>
        </authorList>
    </citation>
    <scope>NUCLEOTIDE SEQUENCE</scope>
    <source>
        <strain evidence="4">CAN-66</strain>
        <tissue evidence="4">Leaf</tissue>
    </source>
</reference>
<evidence type="ECO:0000256" key="1">
    <source>
        <dbReference type="SAM" id="Coils"/>
    </source>
</evidence>
<accession>A0AA38W457</accession>
<evidence type="ECO:0000256" key="2">
    <source>
        <dbReference type="SAM" id="MobiDB-lite"/>
    </source>
</evidence>
<protein>
    <recommendedName>
        <fullName evidence="3">C2 NT-type domain-containing protein</fullName>
    </recommendedName>
</protein>
<dbReference type="PANTHER" id="PTHR34452:SF1">
    <property type="entry name" value="SPORULATION-SPECIFIC PROTEIN"/>
    <property type="match status" value="1"/>
</dbReference>
<dbReference type="EMBL" id="JARYMX010000006">
    <property type="protein sequence ID" value="KAJ9545912.1"/>
    <property type="molecule type" value="Genomic_DNA"/>
</dbReference>
<feature type="compositionally biased region" description="Polar residues" evidence="2">
    <location>
        <begin position="205"/>
        <end position="219"/>
    </location>
</feature>
<dbReference type="Proteomes" id="UP001172457">
    <property type="component" value="Chromosome 6"/>
</dbReference>
<evidence type="ECO:0000259" key="3">
    <source>
        <dbReference type="PROSITE" id="PS51840"/>
    </source>
</evidence>
<proteinExistence type="predicted"/>
<feature type="coiled-coil region" evidence="1">
    <location>
        <begin position="1546"/>
        <end position="1661"/>
    </location>
</feature>
<name>A0AA38W457_9ASTR</name>
<feature type="coiled-coil region" evidence="1">
    <location>
        <begin position="1726"/>
        <end position="1763"/>
    </location>
</feature>